<sequence length="825" mass="93972">MVDKTINIFNPVQKPFGALSNNSFSSIIIDNEEWKSVTQYVYSQIQCKPIYRTLVKNQKNAKLAKKVAIDLYLQCIRETTLSATQQALQEKFKDPELTQALLTTGESLLFYDSPNGVLGTGYGPGENLLGKYLREIRNNLRVEFREKGFEEVEETKYDRVYKIYLASRILEEELARGKSIAKYKNKSYDDIIRVDPTLKISKEAVIKLYKAGRLDIVKSELRSPGNLVVFVLKERGVQAISTATRARKDTIFDMYTNYIIEQKYPELTTQNQKIQAISQAFENLNQEQIRDMKDRVINLYNSNKLEPSLQNKIKQELEQLITQKDIEETKPIIQEEEIIEAPEEKLERPTGIPLPRQEIPMPSNIHFSDAGTDPRWAFLSPAFPHMMSIGGRPYPTVTHYIVASLLANLHSNFRNAHKLLMINPEENAWVLDNYKNISDLHATFEHAKEEDWVDTLKDSAKIALDVKFDNVELQNVLLLTGTSTILYTDKTDAVLGTGPDGQGMNFTGIYLMELRDNIKKYKVKEADFLAYITDIAEAQAKIPGLKNWVLSRIRDAIGTASKVSHYLVSLGVSGVSLDKKLAVYVIQTLYDPCKNISFGGQEIGKVPSEIDKFIKDEAKKLNLPVRPKGIFTIWKYAGILTFSLLVNLSGKKPISRLLELKQKLISETKHCWGPFDEVERNCAFSAILNIVQRLVSISQAYGKSPGPGEEVLLTATRVIGIDINELGNETHETKATIRARIKDYLVDTEISESFLSQFTWLVNRVTGAISENMKLRNRVHFFAEYYNPYVEVGKEIPKEPKPGKKKEKLTRKEIELMKQAEEFTR</sequence>
<name>A0A481YPV5_9VIRU</name>
<dbReference type="CDD" id="cd15457">
    <property type="entry name" value="NADAR"/>
    <property type="match status" value="2"/>
</dbReference>
<dbReference type="SUPFAM" id="SSF143990">
    <property type="entry name" value="YbiA-like"/>
    <property type="match status" value="2"/>
</dbReference>
<proteinExistence type="predicted"/>
<reference evidence="2" key="1">
    <citation type="journal article" date="2019" name="MBio">
        <title>Virus Genomes from Deep Sea Sediments Expand the Ocean Megavirome and Support Independent Origins of Viral Gigantism.</title>
        <authorList>
            <person name="Backstrom D."/>
            <person name="Yutin N."/>
            <person name="Jorgensen S.L."/>
            <person name="Dharamshi J."/>
            <person name="Homa F."/>
            <person name="Zaremba-Niedwiedzka K."/>
            <person name="Spang A."/>
            <person name="Wolf Y.I."/>
            <person name="Koonin E.V."/>
            <person name="Ettema T.J."/>
        </authorList>
    </citation>
    <scope>NUCLEOTIDE SEQUENCE</scope>
</reference>
<dbReference type="EMBL" id="MK500310">
    <property type="protein sequence ID" value="QBK85242.1"/>
    <property type="molecule type" value="Genomic_DNA"/>
</dbReference>
<feature type="coiled-coil region" evidence="1">
    <location>
        <begin position="267"/>
        <end position="330"/>
    </location>
</feature>
<dbReference type="Gene3D" id="1.10.357.40">
    <property type="entry name" value="YbiA-like"/>
    <property type="match status" value="2"/>
</dbReference>
<keyword evidence="1" id="KW-0175">Coiled coil</keyword>
<evidence type="ECO:0000256" key="1">
    <source>
        <dbReference type="SAM" id="Coils"/>
    </source>
</evidence>
<organism evidence="2">
    <name type="scientific">Iridovirus LCIVAC01</name>
    <dbReference type="NCBI Taxonomy" id="2506607"/>
    <lineage>
        <taxon>Viruses</taxon>
        <taxon>Varidnaviria</taxon>
        <taxon>Bamfordvirae</taxon>
        <taxon>Nucleocytoviricota</taxon>
        <taxon>Megaviricetes</taxon>
        <taxon>Pimascovirales</taxon>
        <taxon>Pimascovirales incertae sedis</taxon>
        <taxon>Iridoviridae</taxon>
    </lineage>
</organism>
<protein>
    <submittedName>
        <fullName evidence="2">NADAR domain protein</fullName>
    </submittedName>
</protein>
<gene>
    <name evidence="2" type="ORF">LCIVAC01_00510</name>
</gene>
<dbReference type="InterPro" id="IPR012816">
    <property type="entry name" value="NADAR"/>
</dbReference>
<dbReference type="InterPro" id="IPR037238">
    <property type="entry name" value="YbiA-like_sf"/>
</dbReference>
<evidence type="ECO:0000313" key="2">
    <source>
        <dbReference type="EMBL" id="QBK85242.1"/>
    </source>
</evidence>
<accession>A0A481YPV5</accession>